<comment type="subcellular location">
    <subcellularLocation>
        <location evidence="2">Cytoplasm</location>
    </subcellularLocation>
    <subcellularLocation>
        <location evidence="1">Early endosome membrane</location>
    </subcellularLocation>
</comment>
<keyword evidence="8" id="KW-0862">Zinc</keyword>
<feature type="region of interest" description="Disordered" evidence="10">
    <location>
        <begin position="639"/>
        <end position="669"/>
    </location>
</feature>
<gene>
    <name evidence="14" type="primary">ZFYVE9</name>
    <name evidence="14" type="ORF">BLAG_LOCUS6559</name>
</gene>
<feature type="region of interest" description="Disordered" evidence="10">
    <location>
        <begin position="848"/>
        <end position="867"/>
    </location>
</feature>
<sequence>MEQSFFAAANDLDNVLDEFERNEDFQLGQSVDFATAKPTPPAQAPQTNLPDHRAPDSSLAGFYPVTTGDGARASPQYHPSAMLQHPTGGALYNGGHYSGGDSGMASFGAQSQVKGYPGQSNVNGPTGQLLGTSTGTDYQSQAGLVNYQTTGAGTFHRYQGQPGMNTHQGQVAVNNLQEQQALSSYQTVAGQNSYSVQGGVNSFPTQQPMGSYQPHVGNSSFQSQAGLNSYPAAGGLIPHPLPGVSQHPTVRQPDFQLPGPMLDSQVQSSVPSLNTQPSMSLHGGAYPSVGRSSSPPKPVNPTTSEAQVPNSTAMVKPDLYPMSAGLTQGVSSTGTGTIVGGGPGMYPSVPASTGLYPAADLTQPTVESNVVGLKGDGLYPQTAALTQMANIATEGNVGITGSVKGGGLYPQTTGLQTTLGTGGVASISPGIGGGKGTMYPSIGLAKPVTTNIQAQATADELVKYMMTSQILKKDRDTQPALSSGNPNVTFESAPVSVNAMGEEDLLSEASLEVNLGGKPGQEAQISSLSNSRSGKTDLEDIVQDTGERRNVIAPTTGMNILGATEKENKGEGQKQGLENNMTANIVTKEDIGRKVENSQSTGTAINSRDSFPNVEQTEVLSDNKATIPSEQVAYKGQGTEDGVRLGDGKSNEPIHSKDVMKSVGDGNTDMTHNSKMTSAPLKGNENMLGGATARGNVSVQKKEVEQTTIENMKMAENAEGVEQEKGGAQMIGFTPEAEVEEEFDDAEIDAYLGTEGVGLGNSGNESMAEAGSEDAGIPKSDAVLEQVMEKSSQEGPVTGVSQLPVTLFLPTSGGERKEQKSDQVLNNKEGKTHPEGGVTVVGELSDADPFFSTQTSTSPTDTITSMEEEEEERCRMSQAAAATSPVNSILDDRTIEKKAGNSETYVKEGLEEKFQIESRKLSDIIANDGNLDEGIADTMATGRLDHGDGLRTVEDFSAPGLVGKNIEAAAWSEEKAGSTVNRATETERMLGLPVDIKATVHQQGGEREGGGNPEGQGSSASLDGAQSLSSAGAHYDEDGTNPSLQGTVTLGDNPGHTQQPPGHTQQPPGHTQQPPSYTQQPPSHTQQPNQTESAVDGDRSMQTAVANMAISGQVEHDQQQQPITDYCEPWDTRQAPHQDMPQDGVRMPPHPPLGVASPEDVGFPPNVEMFRDDLSSVLPSDIGWEAPVWVPDEDAPNCMKCEAKFTFTKRRHHCRACGKVLCSACCSQKARLAYMDNKSARVCSTCYNILQRAQARGQIAGISQVTPSSGQASPNPNNPMEYCSTLPPMQQAQEALQRPPPSVLVPVGGRPQGALGVAQREGRHVRFSDGSIPGGDGTSDSSTPSTPSHSITTPQGAAAVRPRAAPNTSPQHKGSPSKTTETRARLSPSKNRGQHSERQSGSPRHGGSPRKTGSQRSPPRSRQSSRTKSLIPEEEDRLPPVILSIGDKGDYEVDSEPDPDRTLAEIKREETDPVMFLANPNLVVLVKVINLSCCVNRLCWCFSTRGMHTVSQDEVVILLEAMPDDDVIPRDIFAHLQMVYEEAGKGNTVGDLGHTIFNQPFLGSREHGGFLYIQPTFQCTQRLILPDPPYVVGVLLQKWETPWAKVFPIRLMLRLGAEFRYYPCPLFSVRFRKPVYCEIGHTIMNLLADFRNFQYMLGQVRGVVILLEDKRTLVRIPSNRYDDMMKVLNNCNEHVLSWGSNFSEEADSHLVCIQNDEGAYQTQAISIQNRQRKVTGASFIVFNGSLKTTAGLRGKSSIVEDGVMVQILPETMSELRQALRNMKDYTIGCGSTAAEEPDETVEVRWVEDDRKMNIGVTSPIDGQSMEGLTNIHVHSGMDFAGEHRTIRWTEVFFLQTEDSMPQCEPMELSRLAESIATATCVALVQHLDSLREAGMNKLGLRVNIDRDEVGYVAGSKGQFLPPLYMTDLDNELIPVIHNAAASNQDTPIRLELIFHILHNVD</sequence>
<feature type="compositionally biased region" description="Low complexity" evidence="10">
    <location>
        <begin position="1414"/>
        <end position="1426"/>
    </location>
</feature>
<evidence type="ECO:0000256" key="9">
    <source>
        <dbReference type="ARBA" id="ARBA00023136"/>
    </source>
</evidence>
<feature type="compositionally biased region" description="Low complexity" evidence="10">
    <location>
        <begin position="1338"/>
        <end position="1354"/>
    </location>
</feature>
<dbReference type="InterPro" id="IPR022557">
    <property type="entry name" value="SARA-like_C"/>
</dbReference>
<evidence type="ECO:0000259" key="12">
    <source>
        <dbReference type="SMART" id="SM01421"/>
    </source>
</evidence>
<feature type="region of interest" description="Disordered" evidence="10">
    <location>
        <begin position="1264"/>
        <end position="1459"/>
    </location>
</feature>
<dbReference type="GO" id="GO:0008270">
    <property type="term" value="F:zinc ion binding"/>
    <property type="evidence" value="ECO:0007669"/>
    <property type="project" value="UniProtKB-KW"/>
</dbReference>
<dbReference type="Pfam" id="PF11409">
    <property type="entry name" value="SARA"/>
    <property type="match status" value="1"/>
</dbReference>
<evidence type="ECO:0000256" key="4">
    <source>
        <dbReference type="ARBA" id="ARBA00022553"/>
    </source>
</evidence>
<dbReference type="PANTHER" id="PTHR46319:SF3">
    <property type="entry name" value="ZINC FINGER FYVE DOMAIN-CONTAINING PROTEIN"/>
    <property type="match status" value="1"/>
</dbReference>
<dbReference type="SMART" id="SM01421">
    <property type="entry name" value="DUF3480"/>
    <property type="match status" value="1"/>
</dbReference>
<feature type="region of interest" description="Disordered" evidence="10">
    <location>
        <begin position="26"/>
        <end position="55"/>
    </location>
</feature>
<keyword evidence="9" id="KW-0472">Membrane</keyword>
<feature type="domain" description="FYVE zinc finger" evidence="11">
    <location>
        <begin position="1184"/>
        <end position="1252"/>
    </location>
</feature>
<feature type="compositionally biased region" description="Low complexity" evidence="10">
    <location>
        <begin position="1054"/>
        <end position="1091"/>
    </location>
</feature>
<dbReference type="GO" id="GO:0005545">
    <property type="term" value="F:1-phosphatidylinositol binding"/>
    <property type="evidence" value="ECO:0007669"/>
    <property type="project" value="UniProtKB-ARBA"/>
</dbReference>
<dbReference type="Proteomes" id="UP000838412">
    <property type="component" value="Chromosome 13"/>
</dbReference>
<feature type="compositionally biased region" description="Low complexity" evidence="10">
    <location>
        <begin position="852"/>
        <end position="865"/>
    </location>
</feature>
<evidence type="ECO:0000256" key="7">
    <source>
        <dbReference type="ARBA" id="ARBA00022771"/>
    </source>
</evidence>
<dbReference type="InterPro" id="IPR000306">
    <property type="entry name" value="Znf_FYVE"/>
</dbReference>
<keyword evidence="6" id="KW-0967">Endosome</keyword>
<feature type="region of interest" description="Disordered" evidence="10">
    <location>
        <begin position="810"/>
        <end position="838"/>
    </location>
</feature>
<feature type="compositionally biased region" description="Polar residues" evidence="10">
    <location>
        <begin position="523"/>
        <end position="533"/>
    </location>
</feature>
<evidence type="ECO:0000313" key="14">
    <source>
        <dbReference type="EMBL" id="CAH1243652.1"/>
    </source>
</evidence>
<evidence type="ECO:0000259" key="11">
    <source>
        <dbReference type="SMART" id="SM00064"/>
    </source>
</evidence>
<organism evidence="14 15">
    <name type="scientific">Branchiostoma lanceolatum</name>
    <name type="common">Common lancelet</name>
    <name type="synonym">Amphioxus lanceolatum</name>
    <dbReference type="NCBI Taxonomy" id="7740"/>
    <lineage>
        <taxon>Eukaryota</taxon>
        <taxon>Metazoa</taxon>
        <taxon>Chordata</taxon>
        <taxon>Cephalochordata</taxon>
        <taxon>Leptocardii</taxon>
        <taxon>Amphioxiformes</taxon>
        <taxon>Branchiostomatidae</taxon>
        <taxon>Branchiostoma</taxon>
    </lineage>
</organism>
<feature type="compositionally biased region" description="Polar residues" evidence="10">
    <location>
        <begin position="1040"/>
        <end position="1050"/>
    </location>
</feature>
<dbReference type="InterPro" id="IPR013083">
    <property type="entry name" value="Znf_RING/FYVE/PHD"/>
</dbReference>
<evidence type="ECO:0000256" key="10">
    <source>
        <dbReference type="SAM" id="MobiDB-lite"/>
    </source>
</evidence>
<evidence type="ECO:0000256" key="6">
    <source>
        <dbReference type="ARBA" id="ARBA00022753"/>
    </source>
</evidence>
<feature type="compositionally biased region" description="Polar residues" evidence="10">
    <location>
        <begin position="1264"/>
        <end position="1275"/>
    </location>
</feature>
<dbReference type="OrthoDB" id="5872154at2759"/>
<feature type="compositionally biased region" description="Polar residues" evidence="10">
    <location>
        <begin position="1366"/>
        <end position="1379"/>
    </location>
</feature>
<dbReference type="InterPro" id="IPR011011">
    <property type="entry name" value="Znf_FYVE_PHD"/>
</dbReference>
<keyword evidence="4" id="KW-0597">Phosphoprotein</keyword>
<dbReference type="GO" id="GO:0016197">
    <property type="term" value="P:endosomal transport"/>
    <property type="evidence" value="ECO:0007669"/>
    <property type="project" value="TreeGrafter"/>
</dbReference>
<evidence type="ECO:0000256" key="2">
    <source>
        <dbReference type="ARBA" id="ARBA00004496"/>
    </source>
</evidence>
<keyword evidence="5" id="KW-0479">Metal-binding</keyword>
<keyword evidence="7" id="KW-0863">Zinc-finger</keyword>
<feature type="compositionally biased region" description="Polar residues" evidence="10">
    <location>
        <begin position="1018"/>
        <end position="1030"/>
    </location>
</feature>
<dbReference type="SMART" id="SM01422">
    <property type="entry name" value="SARA"/>
    <property type="match status" value="1"/>
</dbReference>
<feature type="region of interest" description="Disordered" evidence="10">
    <location>
        <begin position="1001"/>
        <end position="1098"/>
    </location>
</feature>
<dbReference type="Pfam" id="PF01363">
    <property type="entry name" value="FYVE"/>
    <property type="match status" value="1"/>
</dbReference>
<feature type="domain" description="Smad anchor for receptor activation-like C-terminal" evidence="12">
    <location>
        <begin position="1585"/>
        <end position="1936"/>
    </location>
</feature>
<feature type="compositionally biased region" description="Polar residues" evidence="10">
    <location>
        <begin position="264"/>
        <end position="279"/>
    </location>
</feature>
<keyword evidence="15" id="KW-1185">Reference proteome</keyword>
<dbReference type="Gene3D" id="3.30.500.40">
    <property type="match status" value="1"/>
</dbReference>
<dbReference type="CDD" id="cd15729">
    <property type="entry name" value="FYVE_endofin"/>
    <property type="match status" value="1"/>
</dbReference>
<dbReference type="Gene3D" id="3.30.40.10">
    <property type="entry name" value="Zinc/RING finger domain, C3HC4 (zinc finger)"/>
    <property type="match status" value="1"/>
</dbReference>
<dbReference type="FunFam" id="3.30.1360.220:FF:000001">
    <property type="entry name" value="Zinc finger, FYVE domain-containing 9a"/>
    <property type="match status" value="1"/>
</dbReference>
<evidence type="ECO:0000256" key="8">
    <source>
        <dbReference type="ARBA" id="ARBA00022833"/>
    </source>
</evidence>
<dbReference type="FunFam" id="3.30.500.40:FF:000001">
    <property type="entry name" value="Zinc finger, FYVE domain-containing 9a"/>
    <property type="match status" value="1"/>
</dbReference>
<feature type="compositionally biased region" description="Basic and acidic residues" evidence="10">
    <location>
        <begin position="641"/>
        <end position="660"/>
    </location>
</feature>
<keyword evidence="3" id="KW-0963">Cytoplasm</keyword>
<dbReference type="Gene3D" id="4.10.720.10">
    <property type="entry name" value="Smad anchor for receptor activation, Smad-binding domain"/>
    <property type="match status" value="1"/>
</dbReference>
<evidence type="ECO:0000256" key="3">
    <source>
        <dbReference type="ARBA" id="ARBA00022490"/>
    </source>
</evidence>
<dbReference type="GO" id="GO:0031901">
    <property type="term" value="C:early endosome membrane"/>
    <property type="evidence" value="ECO:0007669"/>
    <property type="project" value="UniProtKB-SubCell"/>
</dbReference>
<dbReference type="SUPFAM" id="SSF57903">
    <property type="entry name" value="FYVE/PHD zinc finger"/>
    <property type="match status" value="1"/>
</dbReference>
<proteinExistence type="predicted"/>
<dbReference type="InterPro" id="IPR024608">
    <property type="entry name" value="SARA-like_SBD"/>
</dbReference>
<dbReference type="Pfam" id="PF11979">
    <property type="entry name" value="SARA_C"/>
    <property type="match status" value="1"/>
</dbReference>
<reference evidence="14" key="1">
    <citation type="submission" date="2022-01" db="EMBL/GenBank/DDBJ databases">
        <authorList>
            <person name="Braso-Vives M."/>
        </authorList>
    </citation>
    <scope>NUCLEOTIDE SEQUENCE</scope>
</reference>
<feature type="region of interest" description="Disordered" evidence="10">
    <location>
        <begin position="517"/>
        <end position="536"/>
    </location>
</feature>
<dbReference type="PANTHER" id="PTHR46319">
    <property type="entry name" value="ZINC FINGER FYVE DOMAIN-CONTAINING PROTEIN"/>
    <property type="match status" value="1"/>
</dbReference>
<dbReference type="InterPro" id="IPR037145">
    <property type="entry name" value="SARA_Smad-bd_sf"/>
</dbReference>
<accession>A0A8J9YXH5</accession>
<dbReference type="Gene3D" id="3.30.1360.220">
    <property type="entry name" value="Domain of unknown function (DUF3480), N-terminal subdomain"/>
    <property type="match status" value="1"/>
</dbReference>
<dbReference type="SMART" id="SM00064">
    <property type="entry name" value="FYVE"/>
    <property type="match status" value="1"/>
</dbReference>
<evidence type="ECO:0000256" key="5">
    <source>
        <dbReference type="ARBA" id="ARBA00022723"/>
    </source>
</evidence>
<dbReference type="FunFam" id="3.30.40.10:FF:000084">
    <property type="entry name" value="Zinc finger, FYVE domain-containing 9b"/>
    <property type="match status" value="1"/>
</dbReference>
<dbReference type="GO" id="GO:0005829">
    <property type="term" value="C:cytosol"/>
    <property type="evidence" value="ECO:0007669"/>
    <property type="project" value="UniProtKB-ARBA"/>
</dbReference>
<evidence type="ECO:0000313" key="15">
    <source>
        <dbReference type="Proteomes" id="UP000838412"/>
    </source>
</evidence>
<evidence type="ECO:0000259" key="13">
    <source>
        <dbReference type="SMART" id="SM01422"/>
    </source>
</evidence>
<name>A0A8J9YXH5_BRALA</name>
<dbReference type="EMBL" id="OV696698">
    <property type="protein sequence ID" value="CAH1243652.1"/>
    <property type="molecule type" value="Genomic_DNA"/>
</dbReference>
<feature type="region of interest" description="Disordered" evidence="10">
    <location>
        <begin position="256"/>
        <end position="307"/>
    </location>
</feature>
<feature type="compositionally biased region" description="Polar residues" evidence="10">
    <location>
        <begin position="290"/>
        <end position="307"/>
    </location>
</feature>
<feature type="domain" description="Smad anchor for receptor activation-like Smad-binding" evidence="13">
    <location>
        <begin position="1273"/>
        <end position="1309"/>
    </location>
</feature>
<evidence type="ECO:0000256" key="1">
    <source>
        <dbReference type="ARBA" id="ARBA00004146"/>
    </source>
</evidence>
<protein>
    <submittedName>
        <fullName evidence="14">ZFYVE9 protein</fullName>
    </submittedName>
</protein>